<dbReference type="OMA" id="PAFYYVS"/>
<dbReference type="Pfam" id="PF14543">
    <property type="entry name" value="TAXi_N"/>
    <property type="match status" value="1"/>
</dbReference>
<protein>
    <recommendedName>
        <fullName evidence="4">Peptidase A1 domain-containing protein</fullName>
    </recommendedName>
</protein>
<dbReference type="InterPro" id="IPR033121">
    <property type="entry name" value="PEPTIDASE_A1"/>
</dbReference>
<dbReference type="Gene3D" id="2.40.70.10">
    <property type="entry name" value="Acid Proteases"/>
    <property type="match status" value="2"/>
</dbReference>
<evidence type="ECO:0000313" key="5">
    <source>
        <dbReference type="EMBL" id="RZC84680.1"/>
    </source>
</evidence>
<feature type="active site" evidence="2">
    <location>
        <position position="164"/>
    </location>
</feature>
<accession>A0A4Y7LJ90</accession>
<feature type="chain" id="PRO_5021378930" description="Peptidase A1 domain-containing protein" evidence="3">
    <location>
        <begin position="22"/>
        <end position="488"/>
    </location>
</feature>
<dbReference type="Proteomes" id="UP000316621">
    <property type="component" value="Chromosome 11"/>
</dbReference>
<dbReference type="InterPro" id="IPR001461">
    <property type="entry name" value="Aspartic_peptidase_A1"/>
</dbReference>
<dbReference type="GO" id="GO:0006508">
    <property type="term" value="P:proteolysis"/>
    <property type="evidence" value="ECO:0007669"/>
    <property type="project" value="InterPro"/>
</dbReference>
<dbReference type="FunFam" id="2.40.70.10:FF:000031">
    <property type="entry name" value="Aspartyl protease AED1"/>
    <property type="match status" value="1"/>
</dbReference>
<sequence>MAKVGFGVCFILISFASSAFSRVILPESTILDVYASIQKTIDVLSFNPDLLQEEQEQDNEKEWSYSDFSSSSSFSVKLQSRDTLLKPTHKNYRALTIDRLERDSARVKSIISKLNLDSLHGILKPRQDEDIAGPVSSGVKHGSGEYFARVGVGRPPKPQYLILDTASDISWLQCAPCMQCYNQTGPIFEPSYSSSFSYISCGTQLCRSLGDSGGLAGCSNKTCRYLAFYGDGSYTVGEFVTETLTFDTSHTSLENIYIGCGHDNRGLFTGAAGLLALGRGSLSFPSQVNAVAFSYCLVDRDSTFSSDLQFGSGAEPADAITAPLLSHPLYPTFYYVNLTGISVGGQLLNLPQSVFEINPSIPSGVIVDTGTGITRLRADVYLALRDAFVKATYNLTSAGGFALFDTCYDLSLETSVSVPSVAFWFPGGKSLVLPAKNLLVPVDDKKTFCFAFAASNSEVSIIGNLQQQGIRVSFNTATSVVGFSPNRC</sequence>
<feature type="signal peptide" evidence="3">
    <location>
        <begin position="1"/>
        <end position="21"/>
    </location>
</feature>
<dbReference type="EMBL" id="CM010725">
    <property type="protein sequence ID" value="RZC84680.1"/>
    <property type="molecule type" value="Genomic_DNA"/>
</dbReference>
<feature type="active site" evidence="2">
    <location>
        <position position="368"/>
    </location>
</feature>
<dbReference type="PANTHER" id="PTHR13683:SF775">
    <property type="entry name" value="EUKARYOTIC ASPARTYL PROTEASE FAMILY PROTEIN"/>
    <property type="match status" value="1"/>
</dbReference>
<evidence type="ECO:0000256" key="3">
    <source>
        <dbReference type="SAM" id="SignalP"/>
    </source>
</evidence>
<evidence type="ECO:0000259" key="4">
    <source>
        <dbReference type="PROSITE" id="PS51767"/>
    </source>
</evidence>
<comment type="similarity">
    <text evidence="1">Belongs to the peptidase A1 family.</text>
</comment>
<dbReference type="InterPro" id="IPR032861">
    <property type="entry name" value="TAXi_N"/>
</dbReference>
<keyword evidence="6" id="KW-1185">Reference proteome</keyword>
<dbReference type="GO" id="GO:0004190">
    <property type="term" value="F:aspartic-type endopeptidase activity"/>
    <property type="evidence" value="ECO:0007669"/>
    <property type="project" value="InterPro"/>
</dbReference>
<dbReference type="PANTHER" id="PTHR13683">
    <property type="entry name" value="ASPARTYL PROTEASES"/>
    <property type="match status" value="1"/>
</dbReference>
<dbReference type="CDD" id="cd05472">
    <property type="entry name" value="cnd41_like"/>
    <property type="match status" value="1"/>
</dbReference>
<gene>
    <name evidence="5" type="ORF">C5167_047458</name>
</gene>
<dbReference type="InterPro" id="IPR033873">
    <property type="entry name" value="CND41-like"/>
</dbReference>
<dbReference type="OrthoDB" id="2747330at2759"/>
<dbReference type="Gramene" id="RZC84680">
    <property type="protein sequence ID" value="RZC84680"/>
    <property type="gene ID" value="C5167_047458"/>
</dbReference>
<evidence type="ECO:0000313" key="6">
    <source>
        <dbReference type="Proteomes" id="UP000316621"/>
    </source>
</evidence>
<dbReference type="SUPFAM" id="SSF50630">
    <property type="entry name" value="Acid proteases"/>
    <property type="match status" value="1"/>
</dbReference>
<name>A0A4Y7LJ90_PAPSO</name>
<dbReference type="Pfam" id="PF14541">
    <property type="entry name" value="TAXi_C"/>
    <property type="match status" value="1"/>
</dbReference>
<keyword evidence="3" id="KW-0732">Signal</keyword>
<proteinExistence type="inferred from homology"/>
<evidence type="ECO:0000256" key="1">
    <source>
        <dbReference type="ARBA" id="ARBA00007447"/>
    </source>
</evidence>
<feature type="domain" description="Peptidase A1" evidence="4">
    <location>
        <begin position="146"/>
        <end position="484"/>
    </location>
</feature>
<dbReference type="InterPro" id="IPR032799">
    <property type="entry name" value="TAXi_C"/>
</dbReference>
<evidence type="ECO:0000256" key="2">
    <source>
        <dbReference type="PIRSR" id="PIRSR601461-1"/>
    </source>
</evidence>
<reference evidence="5 6" key="1">
    <citation type="journal article" date="2018" name="Science">
        <title>The opium poppy genome and morphinan production.</title>
        <authorList>
            <person name="Guo L."/>
            <person name="Winzer T."/>
            <person name="Yang X."/>
            <person name="Li Y."/>
            <person name="Ning Z."/>
            <person name="He Z."/>
            <person name="Teodor R."/>
            <person name="Lu Y."/>
            <person name="Bowser T.A."/>
            <person name="Graham I.A."/>
            <person name="Ye K."/>
        </authorList>
    </citation>
    <scope>NUCLEOTIDE SEQUENCE [LARGE SCALE GENOMIC DNA]</scope>
    <source>
        <strain evidence="6">cv. HN1</strain>
        <tissue evidence="5">Leaves</tissue>
    </source>
</reference>
<dbReference type="PROSITE" id="PS51767">
    <property type="entry name" value="PEPTIDASE_A1"/>
    <property type="match status" value="1"/>
</dbReference>
<dbReference type="InterPro" id="IPR021109">
    <property type="entry name" value="Peptidase_aspartic_dom_sf"/>
</dbReference>
<dbReference type="AlphaFoldDB" id="A0A4Y7LJ90"/>
<organism evidence="5 6">
    <name type="scientific">Papaver somniferum</name>
    <name type="common">Opium poppy</name>
    <dbReference type="NCBI Taxonomy" id="3469"/>
    <lineage>
        <taxon>Eukaryota</taxon>
        <taxon>Viridiplantae</taxon>
        <taxon>Streptophyta</taxon>
        <taxon>Embryophyta</taxon>
        <taxon>Tracheophyta</taxon>
        <taxon>Spermatophyta</taxon>
        <taxon>Magnoliopsida</taxon>
        <taxon>Ranunculales</taxon>
        <taxon>Papaveraceae</taxon>
        <taxon>Papaveroideae</taxon>
        <taxon>Papaver</taxon>
    </lineage>
</organism>